<dbReference type="InterPro" id="IPR025048">
    <property type="entry name" value="DUF3987"/>
</dbReference>
<proteinExistence type="predicted"/>
<evidence type="ECO:0000313" key="3">
    <source>
        <dbReference type="Proteomes" id="UP000180133"/>
    </source>
</evidence>
<feature type="coiled-coil region" evidence="1">
    <location>
        <begin position="96"/>
        <end position="123"/>
    </location>
</feature>
<dbReference type="Proteomes" id="UP000180133">
    <property type="component" value="Unassembled WGS sequence"/>
</dbReference>
<keyword evidence="3" id="KW-1185">Reference proteome</keyword>
<dbReference type="EMBL" id="MKFT01000004">
    <property type="protein sequence ID" value="OHY94900.1"/>
    <property type="molecule type" value="Genomic_DNA"/>
</dbReference>
<name>A0ABX3DCP1_9VIBR</name>
<reference evidence="2 3" key="1">
    <citation type="submission" date="2016-09" db="EMBL/GenBank/DDBJ databases">
        <title>Isolation, identification and antibiotic sensitivity analysis of bacterial pathogen from juvenile Hippocampus erectus with tail-rotted disease.</title>
        <authorList>
            <person name="Yang Q."/>
        </authorList>
    </citation>
    <scope>NUCLEOTIDE SEQUENCE [LARGE SCALE GENOMIC DNA]</scope>
    <source>
        <strain evidence="2 3">HM-10</strain>
    </source>
</reference>
<sequence>MNHYRYQFPIDGGYTPKVEYSTLITNAFNEAKTITQAPDPMVYLATMSAVSVAMQGLIDVEMPTRKVAPVSLMSLIIAESGERKSSLENLLTKGIKSFHKENAEEYQNKLKEYKIREALFEKRKTQIEKSFDLEDEASLELMVRALLEHENNAPQKPTLDGLSFEDSTIEALLNGLSEHIPNAYLGSSEGGVLLNSRVMSHTASLNAIWSGDEVTVNRKTSGTFTLEQARLTINIMTQWSALERFLTKNKDDVRGNGFLSRFLVCAPQSNCGFRQSNGIEYSSANLAAFNKRLSELMFQASELTDYKARRVVRFSNEAKKIWLDIANDIEFKMAPEGVFEHVKDHASKLPENIARLAALIHSFDDLSDSEISKEALFEAIDLIAYFSNEFIKVFSAKPKYEIDAENLYYWFREQADMGVRYIKRNKVLQFGPNGTRKKKSLDIALDYLKTIEPFGEILVKKTKVIDLFPHCSHDEIKLKDDLLLDIVHQWDY</sequence>
<evidence type="ECO:0000313" key="2">
    <source>
        <dbReference type="EMBL" id="OHY94900.1"/>
    </source>
</evidence>
<dbReference type="RefSeq" id="WP_071235682.1">
    <property type="nucleotide sequence ID" value="NZ_KV861322.1"/>
</dbReference>
<evidence type="ECO:0000256" key="1">
    <source>
        <dbReference type="SAM" id="Coils"/>
    </source>
</evidence>
<evidence type="ECO:0008006" key="4">
    <source>
        <dbReference type="Google" id="ProtNLM"/>
    </source>
</evidence>
<dbReference type="Pfam" id="PF13148">
    <property type="entry name" value="DUF3987"/>
    <property type="match status" value="1"/>
</dbReference>
<keyword evidence="1" id="KW-0175">Coiled coil</keyword>
<organism evidence="2 3">
    <name type="scientific">Vibrio rotiferianus</name>
    <dbReference type="NCBI Taxonomy" id="190895"/>
    <lineage>
        <taxon>Bacteria</taxon>
        <taxon>Pseudomonadati</taxon>
        <taxon>Pseudomonadota</taxon>
        <taxon>Gammaproteobacteria</taxon>
        <taxon>Vibrionales</taxon>
        <taxon>Vibrionaceae</taxon>
        <taxon>Vibrio</taxon>
    </lineage>
</organism>
<gene>
    <name evidence="2" type="ORF">BI375_14725</name>
</gene>
<protein>
    <recommendedName>
        <fullName evidence="4">DUF3987 domain-containing protein</fullName>
    </recommendedName>
</protein>
<accession>A0ABX3DCP1</accession>
<comment type="caution">
    <text evidence="2">The sequence shown here is derived from an EMBL/GenBank/DDBJ whole genome shotgun (WGS) entry which is preliminary data.</text>
</comment>